<proteinExistence type="predicted"/>
<evidence type="ECO:0000313" key="1">
    <source>
        <dbReference type="EMBL" id="XCB33040.1"/>
    </source>
</evidence>
<dbReference type="EMBL" id="CP132942">
    <property type="protein sequence ID" value="XCB33040.1"/>
    <property type="molecule type" value="Genomic_DNA"/>
</dbReference>
<organism evidence="1">
    <name type="scientific">Tunturiibacter psychrotolerans</name>
    <dbReference type="NCBI Taxonomy" id="3069686"/>
    <lineage>
        <taxon>Bacteria</taxon>
        <taxon>Pseudomonadati</taxon>
        <taxon>Acidobacteriota</taxon>
        <taxon>Terriglobia</taxon>
        <taxon>Terriglobales</taxon>
        <taxon>Acidobacteriaceae</taxon>
        <taxon>Tunturiibacter</taxon>
    </lineage>
</organism>
<dbReference type="AlphaFoldDB" id="A0AAU7ZQ40"/>
<name>A0AAU7ZQ40_9BACT</name>
<accession>A0AAU7ZQ40</accession>
<dbReference type="InterPro" id="IPR024476">
    <property type="entry name" value="DUF3861"/>
</dbReference>
<gene>
    <name evidence="1" type="ORF">RBB77_21900</name>
</gene>
<dbReference type="KEGG" id="tpsc:RBB77_21900"/>
<reference evidence="1" key="1">
    <citation type="submission" date="2023-08" db="EMBL/GenBank/DDBJ databases">
        <authorList>
            <person name="Messyasz A."/>
            <person name="Mannisto M.K."/>
            <person name="Kerkhof L.J."/>
            <person name="Haggblom M."/>
        </authorList>
    </citation>
    <scope>NUCLEOTIDE SEQUENCE</scope>
    <source>
        <strain evidence="1">X5P6</strain>
    </source>
</reference>
<sequence>MSYRYRITIETLGSRTSHGEDEASLQFCTDNHDNLLEIVEAIRSKRLLDKDKSASLAIGLKLFSEVILEMRKNQMFAPLVLPIRNFIEQLKRVKVEDRTGRP</sequence>
<dbReference type="RefSeq" id="WP_353063882.1">
    <property type="nucleotide sequence ID" value="NZ_CP132942.1"/>
</dbReference>
<dbReference type="Gene3D" id="3.10.20.850">
    <property type="entry name" value="Protein of unknown function DUF3861"/>
    <property type="match status" value="1"/>
</dbReference>
<dbReference type="Pfam" id="PF12977">
    <property type="entry name" value="DUF3861"/>
    <property type="match status" value="1"/>
</dbReference>
<protein>
    <submittedName>
        <fullName evidence="1">DUF3861 domain-containing protein</fullName>
    </submittedName>
</protein>
<dbReference type="InterPro" id="IPR038194">
    <property type="entry name" value="DUF3861_sf"/>
</dbReference>
<reference evidence="1" key="2">
    <citation type="journal article" date="2024" name="Environ. Microbiol.">
        <title>Genome analysis and description of Tunturibacter gen. nov. expands the diversity of Terriglobia in tundra soils.</title>
        <authorList>
            <person name="Messyasz A."/>
            <person name="Mannisto M.K."/>
            <person name="Kerkhof L.J."/>
            <person name="Haggblom M.M."/>
        </authorList>
    </citation>
    <scope>NUCLEOTIDE SEQUENCE</scope>
    <source>
        <strain evidence="1">X5P6</strain>
    </source>
</reference>